<dbReference type="SUPFAM" id="SSF82199">
    <property type="entry name" value="SET domain"/>
    <property type="match status" value="1"/>
</dbReference>
<dbReference type="GO" id="GO:0008270">
    <property type="term" value="F:zinc ion binding"/>
    <property type="evidence" value="ECO:0007669"/>
    <property type="project" value="InterPro"/>
</dbReference>
<dbReference type="SUPFAM" id="SSF88697">
    <property type="entry name" value="PUA domain-like"/>
    <property type="match status" value="1"/>
</dbReference>
<protein>
    <submittedName>
        <fullName evidence="15">Histone-lysine N-methyltransferase, H3 lysine-9 specific SUVH5 isoform X1</fullName>
    </submittedName>
</protein>
<evidence type="ECO:0000256" key="5">
    <source>
        <dbReference type="ARBA" id="ARBA00022691"/>
    </source>
</evidence>
<keyword evidence="2" id="KW-0158">Chromosome</keyword>
<proteinExistence type="predicted"/>
<evidence type="ECO:0000256" key="1">
    <source>
        <dbReference type="ARBA" id="ARBA00004286"/>
    </source>
</evidence>
<dbReference type="PANTHER" id="PTHR45660:SF46">
    <property type="entry name" value="HISTONE-LYSINE N-METHYLTRANSFERASE, H3 LYSINE-9 SPECIFIC SUVH6"/>
    <property type="match status" value="1"/>
</dbReference>
<dbReference type="Proteomes" id="UP000813463">
    <property type="component" value="Chromosome 6"/>
</dbReference>
<keyword evidence="14" id="KW-1185">Reference proteome</keyword>
<feature type="domain" description="Post-SET" evidence="12">
    <location>
        <begin position="854"/>
        <end position="870"/>
    </location>
</feature>
<dbReference type="InterPro" id="IPR036987">
    <property type="entry name" value="SRA-YDG_sf"/>
</dbReference>
<evidence type="ECO:0000259" key="11">
    <source>
        <dbReference type="PROSITE" id="PS50867"/>
    </source>
</evidence>
<evidence type="ECO:0000259" key="12">
    <source>
        <dbReference type="PROSITE" id="PS50868"/>
    </source>
</evidence>
<dbReference type="InterPro" id="IPR007728">
    <property type="entry name" value="Pre-SET_dom"/>
</dbReference>
<evidence type="ECO:0000256" key="4">
    <source>
        <dbReference type="ARBA" id="ARBA00022679"/>
    </source>
</evidence>
<dbReference type="InterPro" id="IPR001214">
    <property type="entry name" value="SET_dom"/>
</dbReference>
<feature type="domain" description="Pre-SET" evidence="11">
    <location>
        <begin position="634"/>
        <end position="694"/>
    </location>
</feature>
<dbReference type="SMART" id="SM00317">
    <property type="entry name" value="SET"/>
    <property type="match status" value="1"/>
</dbReference>
<dbReference type="PROSITE" id="PS51575">
    <property type="entry name" value="SAM_MT43_SUVAR39_2"/>
    <property type="match status" value="1"/>
</dbReference>
<comment type="subcellular location">
    <subcellularLocation>
        <location evidence="1">Chromosome</location>
    </subcellularLocation>
    <subcellularLocation>
        <location evidence="8">Nucleus</location>
    </subcellularLocation>
</comment>
<dbReference type="Pfam" id="PF00856">
    <property type="entry name" value="SET"/>
    <property type="match status" value="1"/>
</dbReference>
<keyword evidence="4" id="KW-0808">Transferase</keyword>
<evidence type="ECO:0000256" key="3">
    <source>
        <dbReference type="ARBA" id="ARBA00022603"/>
    </source>
</evidence>
<evidence type="ECO:0000256" key="9">
    <source>
        <dbReference type="SAM" id="MobiDB-lite"/>
    </source>
</evidence>
<dbReference type="SMART" id="SM00466">
    <property type="entry name" value="SRA"/>
    <property type="match status" value="1"/>
</dbReference>
<keyword evidence="7 8" id="KW-0539">Nucleus</keyword>
<dbReference type="Gene3D" id="2.170.270.10">
    <property type="entry name" value="SET domain"/>
    <property type="match status" value="1"/>
</dbReference>
<evidence type="ECO:0000259" key="10">
    <source>
        <dbReference type="PROSITE" id="PS50280"/>
    </source>
</evidence>
<feature type="compositionally biased region" description="Basic residues" evidence="9">
    <location>
        <begin position="334"/>
        <end position="348"/>
    </location>
</feature>
<dbReference type="KEGG" id="soe:110781780"/>
<dbReference type="GO" id="GO:0003690">
    <property type="term" value="F:double-stranded DNA binding"/>
    <property type="evidence" value="ECO:0000318"/>
    <property type="project" value="GO_Central"/>
</dbReference>
<reference evidence="14" key="1">
    <citation type="journal article" date="2021" name="Nat. Commun.">
        <title>Genomic analyses provide insights into spinach domestication and the genetic basis of agronomic traits.</title>
        <authorList>
            <person name="Cai X."/>
            <person name="Sun X."/>
            <person name="Xu C."/>
            <person name="Sun H."/>
            <person name="Wang X."/>
            <person name="Ge C."/>
            <person name="Zhang Z."/>
            <person name="Wang Q."/>
            <person name="Fei Z."/>
            <person name="Jiao C."/>
            <person name="Wang Q."/>
        </authorList>
    </citation>
    <scope>NUCLEOTIDE SEQUENCE [LARGE SCALE GENOMIC DNA]</scope>
    <source>
        <strain evidence="14">cv. Varoflay</strain>
    </source>
</reference>
<dbReference type="Pfam" id="PF05033">
    <property type="entry name" value="Pre-SET"/>
    <property type="match status" value="1"/>
</dbReference>
<dbReference type="Gene3D" id="2.30.280.10">
    <property type="entry name" value="SRA-YDG"/>
    <property type="match status" value="1"/>
</dbReference>
<dbReference type="GO" id="GO:0042054">
    <property type="term" value="F:histone methyltransferase activity"/>
    <property type="evidence" value="ECO:0000318"/>
    <property type="project" value="GO_Central"/>
</dbReference>
<dbReference type="GeneID" id="110781780"/>
<dbReference type="InterPro" id="IPR025794">
    <property type="entry name" value="H3-K9-MeTrfase_plant"/>
</dbReference>
<dbReference type="AlphaFoldDB" id="A0A9R0JNR4"/>
<feature type="domain" description="SET" evidence="10">
    <location>
        <begin position="697"/>
        <end position="840"/>
    </location>
</feature>
<organism evidence="14 15">
    <name type="scientific">Spinacia oleracea</name>
    <name type="common">Spinach</name>
    <dbReference type="NCBI Taxonomy" id="3562"/>
    <lineage>
        <taxon>Eukaryota</taxon>
        <taxon>Viridiplantae</taxon>
        <taxon>Streptophyta</taxon>
        <taxon>Embryophyta</taxon>
        <taxon>Tracheophyta</taxon>
        <taxon>Spermatophyta</taxon>
        <taxon>Magnoliopsida</taxon>
        <taxon>eudicotyledons</taxon>
        <taxon>Gunneridae</taxon>
        <taxon>Pentapetalae</taxon>
        <taxon>Caryophyllales</taxon>
        <taxon>Chenopodiaceae</taxon>
        <taxon>Chenopodioideae</taxon>
        <taxon>Anserineae</taxon>
        <taxon>Spinacia</taxon>
    </lineage>
</organism>
<feature type="region of interest" description="Disordered" evidence="9">
    <location>
        <begin position="166"/>
        <end position="210"/>
    </location>
</feature>
<dbReference type="RefSeq" id="XP_021841525.2">
    <property type="nucleotide sequence ID" value="XM_021985833.2"/>
</dbReference>
<dbReference type="GO" id="GO:0005694">
    <property type="term" value="C:chromosome"/>
    <property type="evidence" value="ECO:0007669"/>
    <property type="project" value="UniProtKB-SubCell"/>
</dbReference>
<dbReference type="GO" id="GO:0032259">
    <property type="term" value="P:methylation"/>
    <property type="evidence" value="ECO:0007669"/>
    <property type="project" value="UniProtKB-KW"/>
</dbReference>
<evidence type="ECO:0000256" key="8">
    <source>
        <dbReference type="PROSITE-ProRule" id="PRU00358"/>
    </source>
</evidence>
<dbReference type="PROSITE" id="PS50868">
    <property type="entry name" value="POST_SET"/>
    <property type="match status" value="1"/>
</dbReference>
<evidence type="ECO:0000313" key="15">
    <source>
        <dbReference type="RefSeq" id="XP_021841525.2"/>
    </source>
</evidence>
<dbReference type="InterPro" id="IPR003105">
    <property type="entry name" value="SRA_YDG"/>
</dbReference>
<dbReference type="InterPro" id="IPR051357">
    <property type="entry name" value="H3K9_HMTase_SUVAR3-9"/>
</dbReference>
<evidence type="ECO:0000256" key="6">
    <source>
        <dbReference type="ARBA" id="ARBA00022853"/>
    </source>
</evidence>
<keyword evidence="6" id="KW-0156">Chromatin regulator</keyword>
<keyword evidence="5" id="KW-0949">S-adenosyl-L-methionine</keyword>
<accession>A0A9R0JNR4</accession>
<dbReference type="PANTHER" id="PTHR45660">
    <property type="entry name" value="HISTONE-LYSINE N-METHYLTRANSFERASE SETMAR"/>
    <property type="match status" value="1"/>
</dbReference>
<feature type="region of interest" description="Disordered" evidence="9">
    <location>
        <begin position="304"/>
        <end position="356"/>
    </location>
</feature>
<dbReference type="PROSITE" id="PS50867">
    <property type="entry name" value="PRE_SET"/>
    <property type="match status" value="1"/>
</dbReference>
<dbReference type="Pfam" id="PF02182">
    <property type="entry name" value="SAD_SRA"/>
    <property type="match status" value="1"/>
</dbReference>
<dbReference type="PROSITE" id="PS50280">
    <property type="entry name" value="SET"/>
    <property type="match status" value="1"/>
</dbReference>
<evidence type="ECO:0000256" key="7">
    <source>
        <dbReference type="ARBA" id="ARBA00023242"/>
    </source>
</evidence>
<dbReference type="GO" id="GO:0005634">
    <property type="term" value="C:nucleus"/>
    <property type="evidence" value="ECO:0007669"/>
    <property type="project" value="UniProtKB-SubCell"/>
</dbReference>
<evidence type="ECO:0000256" key="2">
    <source>
        <dbReference type="ARBA" id="ARBA00022454"/>
    </source>
</evidence>
<dbReference type="InterPro" id="IPR015947">
    <property type="entry name" value="PUA-like_sf"/>
</dbReference>
<evidence type="ECO:0000313" key="14">
    <source>
        <dbReference type="Proteomes" id="UP000813463"/>
    </source>
</evidence>
<gene>
    <name evidence="15" type="primary">LOC110781780</name>
</gene>
<dbReference type="SMART" id="SM00508">
    <property type="entry name" value="PostSET"/>
    <property type="match status" value="1"/>
</dbReference>
<dbReference type="PROSITE" id="PS51015">
    <property type="entry name" value="YDG"/>
    <property type="match status" value="1"/>
</dbReference>
<keyword evidence="3" id="KW-0489">Methyltransferase</keyword>
<dbReference type="InterPro" id="IPR003616">
    <property type="entry name" value="Post-SET_dom"/>
</dbReference>
<dbReference type="InterPro" id="IPR046341">
    <property type="entry name" value="SET_dom_sf"/>
</dbReference>
<reference evidence="15" key="2">
    <citation type="submission" date="2025-08" db="UniProtKB">
        <authorList>
            <consortium name="RefSeq"/>
        </authorList>
    </citation>
    <scope>IDENTIFICATION</scope>
    <source>
        <tissue evidence="15">Leaf</tissue>
    </source>
</reference>
<feature type="domain" description="YDG" evidence="13">
    <location>
        <begin position="413"/>
        <end position="562"/>
    </location>
</feature>
<feature type="region of interest" description="Disordered" evidence="9">
    <location>
        <begin position="234"/>
        <end position="264"/>
    </location>
</feature>
<feature type="compositionally biased region" description="Basic and acidic residues" evidence="9">
    <location>
        <begin position="238"/>
        <end position="247"/>
    </location>
</feature>
<name>A0A9R0JNR4_SPIOL</name>
<evidence type="ECO:0000259" key="13">
    <source>
        <dbReference type="PROSITE" id="PS51015"/>
    </source>
</evidence>
<sequence length="870" mass="98054">MFQQGEKMSPAIDEEMLLNILDNSLLITPPEYERQETSPLRDFHNVCGPIPSRNNMQNRGGVCGQREGDFREKGRNLREVKGEIFSEESESHIPVCLNGVELASSSSVKLETVDYDNGELPEMPVVNPELPSDGQYTSIHDPKEPADVIKHEVVDEANTVQPCLIPHGPIPSNLQRKEQRYPSRKRVSSNCDFRRSKAPRLSKTQDKHLGQRETVSNIHKEVMMKDVDQIVEEPNDNVSKDKKQQDVEHEDFFDDGRGEGTKQSEINGKVSTFSIKVQNNKKKSTRLSCSNIKLEEGRNVGVENSRVMSAPSSPRRDGEAEVETSQSMAEGKKKNGTKRGCAMRKKRNCSPEKNNARRKVRDTLRLFHGVLRKLVQADEKKSKGRVDASIQISVALKIFKDHGKYIDAKKRMGRVPGVEVGDLFNYRVELDIIGLHKPLQSGIDFFKLDDELIAISVVASGRYDNVVENSDVLIYVGQGGNVAGGCKQLEDQKLLGGNLALKNSIDKKNPVRVIRGFKERKTIRGKRVTIPTYVYDGLYTVERCWKERGPHGKLIYKFELLRIPNQPELTWKKLVKVKKSKKSKRREGHVDDVSQGKEETPICAVNTIDGEKPSPFTYITSVMYPDWCRPLPLKGCDCKDGCSDSKHCACALKNGGEIPYNYSGAIVEEKSLVYECGPSCKCPPTCHNRVSQHGIKLPLEIFKTEARGWGVRSSSSIPSGSFVCEYIGELLDDKEAEQRIDDDEYLFDIGRNYNDPTLRDGLSTLMPDMPSSRSDVVENVGFTIDARKFGNIGRFINHSCSPNLFAQNVLYDHEDKRIPHIMMFASENIPPLQELTYHYNYTLDHVFDSEGNIKKKSCHCGSSECTGRMY</sequence>
<dbReference type="SMART" id="SM00468">
    <property type="entry name" value="PreSET"/>
    <property type="match status" value="1"/>
</dbReference>